<dbReference type="Gene3D" id="3.50.30.50">
    <property type="entry name" value="Putative cyclase"/>
    <property type="match status" value="1"/>
</dbReference>
<dbReference type="SUPFAM" id="SSF102198">
    <property type="entry name" value="Putative cyclase"/>
    <property type="match status" value="1"/>
</dbReference>
<dbReference type="PANTHER" id="PTHR31118">
    <property type="entry name" value="CYCLASE-LIKE PROTEIN 2"/>
    <property type="match status" value="1"/>
</dbReference>
<accession>A0A1V4SDQ7</accession>
<dbReference type="EC" id="3.5.1.9" evidence="1"/>
<evidence type="ECO:0000313" key="2">
    <source>
        <dbReference type="Proteomes" id="UP000191554"/>
    </source>
</evidence>
<dbReference type="PANTHER" id="PTHR31118:SF32">
    <property type="entry name" value="KYNURENINE FORMAMIDASE"/>
    <property type="match status" value="1"/>
</dbReference>
<dbReference type="STRING" id="48256.CLHUN_41620"/>
<dbReference type="EMBL" id="MZGX01000038">
    <property type="protein sequence ID" value="OPX41990.1"/>
    <property type="molecule type" value="Genomic_DNA"/>
</dbReference>
<dbReference type="InterPro" id="IPR007325">
    <property type="entry name" value="KFase/CYL"/>
</dbReference>
<dbReference type="AlphaFoldDB" id="A0A1V4SDQ7"/>
<sequence length="206" mass="23063">MKIIDLSQPIHTGMPVYPGDDSVILEHTSVYKEAHYNNHLLHTGMHAGTHIDGKMHLLDVSEYISSMPLEHFCGTGGIIHAQNEAAIALTPAYAQAIKGKSIVLIHTGMDKYYGTDSYYTGHPVLDMSLCRYLADNNIRLLGIDMPSPDRFPFEIHKFLLKNNILILENLTNLDKLNQEDEFEVMAFPLKINADSSMVRAVARLTV</sequence>
<evidence type="ECO:0000313" key="1">
    <source>
        <dbReference type="EMBL" id="OPX41990.1"/>
    </source>
</evidence>
<dbReference type="Pfam" id="PF04199">
    <property type="entry name" value="Cyclase"/>
    <property type="match status" value="1"/>
</dbReference>
<keyword evidence="2" id="KW-1185">Reference proteome</keyword>
<dbReference type="GO" id="GO:0004061">
    <property type="term" value="F:arylformamidase activity"/>
    <property type="evidence" value="ECO:0007669"/>
    <property type="project" value="UniProtKB-EC"/>
</dbReference>
<dbReference type="Proteomes" id="UP000191554">
    <property type="component" value="Unassembled WGS sequence"/>
</dbReference>
<proteinExistence type="predicted"/>
<comment type="caution">
    <text evidence="1">The sequence shown here is derived from an EMBL/GenBank/DDBJ whole genome shotgun (WGS) entry which is preliminary data.</text>
</comment>
<keyword evidence="1" id="KW-0378">Hydrolase</keyword>
<name>A0A1V4SDQ7_RUMHU</name>
<gene>
    <name evidence="1" type="primary">kynB</name>
    <name evidence="1" type="ORF">CLHUN_41620</name>
</gene>
<reference evidence="1 2" key="1">
    <citation type="submission" date="2017-03" db="EMBL/GenBank/DDBJ databases">
        <title>Genome sequence of Clostridium hungatei DSM 14427.</title>
        <authorList>
            <person name="Poehlein A."/>
            <person name="Daniel R."/>
        </authorList>
    </citation>
    <scope>NUCLEOTIDE SEQUENCE [LARGE SCALE GENOMIC DNA]</scope>
    <source>
        <strain evidence="1 2">DSM 14427</strain>
    </source>
</reference>
<dbReference type="RefSeq" id="WP_080066608.1">
    <property type="nucleotide sequence ID" value="NZ_MZGX01000038.1"/>
</dbReference>
<dbReference type="InterPro" id="IPR037175">
    <property type="entry name" value="KFase_sf"/>
</dbReference>
<dbReference type="GO" id="GO:0019441">
    <property type="term" value="P:L-tryptophan catabolic process to kynurenine"/>
    <property type="evidence" value="ECO:0007669"/>
    <property type="project" value="InterPro"/>
</dbReference>
<protein>
    <submittedName>
        <fullName evidence="1">Kynurenine formamidase</fullName>
        <ecNumber evidence="1">3.5.1.9</ecNumber>
    </submittedName>
</protein>
<organism evidence="1 2">
    <name type="scientific">Ruminiclostridium hungatei</name>
    <name type="common">Clostridium hungatei</name>
    <dbReference type="NCBI Taxonomy" id="48256"/>
    <lineage>
        <taxon>Bacteria</taxon>
        <taxon>Bacillati</taxon>
        <taxon>Bacillota</taxon>
        <taxon>Clostridia</taxon>
        <taxon>Eubacteriales</taxon>
        <taxon>Oscillospiraceae</taxon>
        <taxon>Ruminiclostridium</taxon>
    </lineage>
</organism>
<dbReference type="OrthoDB" id="9796085at2"/>